<dbReference type="InterPro" id="IPR036875">
    <property type="entry name" value="Znf_CCHC_sf"/>
</dbReference>
<dbReference type="PANTHER" id="PTHR46978:SF1">
    <property type="entry name" value="ZINC KNUCKLE (CCHC-TYPE) FAMILY PROTEIN"/>
    <property type="match status" value="1"/>
</dbReference>
<keyword evidence="1" id="KW-0863">Zinc-finger</keyword>
<evidence type="ECO:0000313" key="6">
    <source>
        <dbReference type="EMBL" id="KAL3816297.1"/>
    </source>
</evidence>
<dbReference type="CDD" id="cd00590">
    <property type="entry name" value="RRM_SF"/>
    <property type="match status" value="1"/>
</dbReference>
<dbReference type="PROSITE" id="PS50158">
    <property type="entry name" value="ZF_CCHC"/>
    <property type="match status" value="2"/>
</dbReference>
<dbReference type="GO" id="GO:0008270">
    <property type="term" value="F:zinc ion binding"/>
    <property type="evidence" value="ECO:0007669"/>
    <property type="project" value="UniProtKB-KW"/>
</dbReference>
<feature type="compositionally biased region" description="Polar residues" evidence="3">
    <location>
        <begin position="591"/>
        <end position="604"/>
    </location>
</feature>
<organism evidence="6 7">
    <name type="scientific">Cyclostephanos tholiformis</name>
    <dbReference type="NCBI Taxonomy" id="382380"/>
    <lineage>
        <taxon>Eukaryota</taxon>
        <taxon>Sar</taxon>
        <taxon>Stramenopiles</taxon>
        <taxon>Ochrophyta</taxon>
        <taxon>Bacillariophyta</taxon>
        <taxon>Coscinodiscophyceae</taxon>
        <taxon>Thalassiosirophycidae</taxon>
        <taxon>Stephanodiscales</taxon>
        <taxon>Stephanodiscaceae</taxon>
        <taxon>Cyclostephanos</taxon>
    </lineage>
</organism>
<protein>
    <submittedName>
        <fullName evidence="6">Uncharacterized protein</fullName>
    </submittedName>
</protein>
<keyword evidence="7" id="KW-1185">Reference proteome</keyword>
<gene>
    <name evidence="6" type="ORF">ACHAXA_008105</name>
</gene>
<feature type="domain" description="CCHC-type" evidence="5">
    <location>
        <begin position="429"/>
        <end position="444"/>
    </location>
</feature>
<dbReference type="InterPro" id="IPR035979">
    <property type="entry name" value="RBD_domain_sf"/>
</dbReference>
<evidence type="ECO:0000259" key="5">
    <source>
        <dbReference type="PROSITE" id="PS50158"/>
    </source>
</evidence>
<dbReference type="InterPro" id="IPR000504">
    <property type="entry name" value="RRM_dom"/>
</dbReference>
<feature type="compositionally biased region" description="Polar residues" evidence="3">
    <location>
        <begin position="170"/>
        <end position="179"/>
    </location>
</feature>
<dbReference type="Gene3D" id="4.10.60.10">
    <property type="entry name" value="Zinc finger, CCHC-type"/>
    <property type="match status" value="2"/>
</dbReference>
<dbReference type="InterPro" id="IPR001878">
    <property type="entry name" value="Znf_CCHC"/>
</dbReference>
<dbReference type="SUPFAM" id="SSF54928">
    <property type="entry name" value="RNA-binding domain, RBD"/>
    <property type="match status" value="1"/>
</dbReference>
<dbReference type="SMART" id="SM00343">
    <property type="entry name" value="ZnF_C2HC"/>
    <property type="match status" value="6"/>
</dbReference>
<proteinExistence type="predicted"/>
<feature type="domain" description="CCHC-type" evidence="5">
    <location>
        <begin position="388"/>
        <end position="404"/>
    </location>
</feature>
<dbReference type="SMART" id="SM00360">
    <property type="entry name" value="RRM"/>
    <property type="match status" value="1"/>
</dbReference>
<keyword evidence="2" id="KW-0694">RNA-binding</keyword>
<dbReference type="GO" id="GO:0003723">
    <property type="term" value="F:RNA binding"/>
    <property type="evidence" value="ECO:0007669"/>
    <property type="project" value="UniProtKB-UniRule"/>
</dbReference>
<feature type="region of interest" description="Disordered" evidence="3">
    <location>
        <begin position="549"/>
        <end position="604"/>
    </location>
</feature>
<dbReference type="InterPro" id="IPR012677">
    <property type="entry name" value="Nucleotide-bd_a/b_plait_sf"/>
</dbReference>
<dbReference type="PANTHER" id="PTHR46978">
    <property type="entry name" value="ZINC KNUCKLE (CCHC-TYPE) FAMILY PROTEIN"/>
    <property type="match status" value="1"/>
</dbReference>
<evidence type="ECO:0000256" key="2">
    <source>
        <dbReference type="PROSITE-ProRule" id="PRU00176"/>
    </source>
</evidence>
<dbReference type="Pfam" id="PF00076">
    <property type="entry name" value="RRM_1"/>
    <property type="match status" value="1"/>
</dbReference>
<dbReference type="AlphaFoldDB" id="A0ABD3RVR6"/>
<evidence type="ECO:0000256" key="1">
    <source>
        <dbReference type="PROSITE-ProRule" id="PRU00047"/>
    </source>
</evidence>
<evidence type="ECO:0000313" key="7">
    <source>
        <dbReference type="Proteomes" id="UP001530377"/>
    </source>
</evidence>
<feature type="compositionally biased region" description="Basic and acidic residues" evidence="3">
    <location>
        <begin position="94"/>
        <end position="118"/>
    </location>
</feature>
<comment type="caution">
    <text evidence="6">The sequence shown here is derived from an EMBL/GenBank/DDBJ whole genome shotgun (WGS) entry which is preliminary data.</text>
</comment>
<keyword evidence="1" id="KW-0479">Metal-binding</keyword>
<feature type="compositionally biased region" description="Acidic residues" evidence="3">
    <location>
        <begin position="54"/>
        <end position="63"/>
    </location>
</feature>
<dbReference type="Pfam" id="PF00098">
    <property type="entry name" value="zf-CCHC"/>
    <property type="match status" value="2"/>
</dbReference>
<reference evidence="6 7" key="1">
    <citation type="submission" date="2024-10" db="EMBL/GenBank/DDBJ databases">
        <title>Updated reference genomes for cyclostephanoid diatoms.</title>
        <authorList>
            <person name="Roberts W.R."/>
            <person name="Alverson A.J."/>
        </authorList>
    </citation>
    <scope>NUCLEOTIDE SEQUENCE [LARGE SCALE GENOMIC DNA]</scope>
    <source>
        <strain evidence="6 7">AJA228-03</strain>
    </source>
</reference>
<name>A0ABD3RVR6_9STRA</name>
<sequence length="604" mass="67146">MDRSLRQRGWSIYSSDDHDSSGAQQQRPRADTCDTEPSMSDAEKAHFLNSAFEGTDEGLDDGDVVVAMPLPLALNAGADSKNQDMSQSIDEGGGEGRARLSELVGKNEGDGGENRNGRGSDGPTNNYPGGPPKKRHKTEEDTIAATNNGIVRNDGSDDDSSSSGFDSNAGYKQNTQTKPHIQLTQKQQDQLDLAKNKLSKWAARLFDPNRPRGLVEPPKVIPLNDEFLTAFGKREKEFDLIAGRGIDIDKTSLDIIEISDNDENEESSKKPRSKDDKKLKYGEMSNCKVKLTNLSYKTTSATIAQTFELIGPVVDVNLILDDNGQSSGRAYVVFEDHPTALSCVEKMNDKFLEGRSIRISLASASSRKSLDPSKKQDSRYWERDISTKCNSCGEVGHIARNCPNEQLIKCGLCAAVGHDIWSCPDKSVCFNCGLPGHVVRDCSQRRGLPQRCVCTICFRSGHHRFQCRERPWNVPMEDAVCMQCGQIGHFMCSEMRWFFGLKGVTCFKCGMKDHRGVDCRRPDVDVCQKNFEIAQREIDLADSISLSDQLQNQRSVREDKSRSRSMPPSFSRGNNDQYSLCGPISGDPRWNGSTPQNSQRRFER</sequence>
<feature type="domain" description="RRM" evidence="4">
    <location>
        <begin position="287"/>
        <end position="364"/>
    </location>
</feature>
<dbReference type="EMBL" id="JALLPB020000156">
    <property type="protein sequence ID" value="KAL3816297.1"/>
    <property type="molecule type" value="Genomic_DNA"/>
</dbReference>
<dbReference type="PROSITE" id="PS50102">
    <property type="entry name" value="RRM"/>
    <property type="match status" value="1"/>
</dbReference>
<dbReference type="Gene3D" id="3.30.70.330">
    <property type="match status" value="1"/>
</dbReference>
<evidence type="ECO:0000256" key="3">
    <source>
        <dbReference type="SAM" id="MobiDB-lite"/>
    </source>
</evidence>
<feature type="compositionally biased region" description="Basic and acidic residues" evidence="3">
    <location>
        <begin position="266"/>
        <end position="279"/>
    </location>
</feature>
<evidence type="ECO:0000259" key="4">
    <source>
        <dbReference type="PROSITE" id="PS50102"/>
    </source>
</evidence>
<feature type="region of interest" description="Disordered" evidence="3">
    <location>
        <begin position="75"/>
        <end position="188"/>
    </location>
</feature>
<accession>A0ABD3RVR6</accession>
<keyword evidence="1" id="KW-0862">Zinc</keyword>
<feature type="region of interest" description="Disordered" evidence="3">
    <location>
        <begin position="1"/>
        <end position="63"/>
    </location>
</feature>
<dbReference type="Proteomes" id="UP001530377">
    <property type="component" value="Unassembled WGS sequence"/>
</dbReference>
<dbReference type="SUPFAM" id="SSF57756">
    <property type="entry name" value="Retrovirus zinc finger-like domains"/>
    <property type="match status" value="2"/>
</dbReference>
<feature type="region of interest" description="Disordered" evidence="3">
    <location>
        <begin position="259"/>
        <end position="279"/>
    </location>
</feature>